<sequence length="120" mass="13062">MAQNAILIDINAIDTPPEMLLSAVLQRISRYITVNQQAAGTTSAQTQAAEMIEHHLHALSELPCLTPVLRATCQQLSEQWTHIAEQVAEHTTTSGKAIPSSSRPSFIARLIYGDRVSTIA</sequence>
<name>A0A843YL05_9BURK</name>
<gene>
    <name evidence="1" type="ORF">GEV47_02830</name>
</gene>
<comment type="caution">
    <text evidence="1">The sequence shown here is derived from an EMBL/GenBank/DDBJ whole genome shotgun (WGS) entry which is preliminary data.</text>
</comment>
<proteinExistence type="predicted"/>
<evidence type="ECO:0000313" key="1">
    <source>
        <dbReference type="EMBL" id="MQQ99619.1"/>
    </source>
</evidence>
<organism evidence="1 2">
    <name type="scientific">Glaciimonas soli</name>
    <dbReference type="NCBI Taxonomy" id="2590999"/>
    <lineage>
        <taxon>Bacteria</taxon>
        <taxon>Pseudomonadati</taxon>
        <taxon>Pseudomonadota</taxon>
        <taxon>Betaproteobacteria</taxon>
        <taxon>Burkholderiales</taxon>
        <taxon>Oxalobacteraceae</taxon>
        <taxon>Glaciimonas</taxon>
    </lineage>
</organism>
<reference evidence="1 2" key="1">
    <citation type="submission" date="2019-10" db="EMBL/GenBank/DDBJ databases">
        <title>Glaciimonas soli sp. nov., a psychrophilic bacterium isolated from the forest soil of a high elevation mountain in Taiwan.</title>
        <authorList>
            <person name="Wang L.-T."/>
            <person name="Shieh W.Y."/>
        </authorList>
    </citation>
    <scope>NUCLEOTIDE SEQUENCE [LARGE SCALE GENOMIC DNA]</scope>
    <source>
        <strain evidence="1 2">GS1</strain>
    </source>
</reference>
<evidence type="ECO:0000313" key="2">
    <source>
        <dbReference type="Proteomes" id="UP000451565"/>
    </source>
</evidence>
<accession>A0A843YL05</accession>
<dbReference type="Proteomes" id="UP000451565">
    <property type="component" value="Unassembled WGS sequence"/>
</dbReference>
<protein>
    <submittedName>
        <fullName evidence="1">Uncharacterized protein</fullName>
    </submittedName>
</protein>
<dbReference type="EMBL" id="WINI01000001">
    <property type="protein sequence ID" value="MQQ99619.1"/>
    <property type="molecule type" value="Genomic_DNA"/>
</dbReference>
<keyword evidence="2" id="KW-1185">Reference proteome</keyword>
<dbReference type="AlphaFoldDB" id="A0A843YL05"/>